<protein>
    <submittedName>
        <fullName evidence="4">DUF1540 domain-containing protein</fullName>
    </submittedName>
    <submittedName>
        <fullName evidence="2">Domain of Uncharacterized Function (DUF1540)</fullName>
    </submittedName>
</protein>
<dbReference type="EMBL" id="CABHOF010000037">
    <property type="protein sequence ID" value="VUX65042.1"/>
    <property type="molecule type" value="Genomic_DNA"/>
</dbReference>
<sequence>MTILKCSAMTCVYNKEQLCSKGDIDVTGENATSANETSCGSFRERTGSSMKDSYTDDCGCDKIQIDCKAHNCTYNDNCKCTASSIQVDGSNAHASSDTRCDTFQCHCGA</sequence>
<evidence type="ECO:0000259" key="1">
    <source>
        <dbReference type="Pfam" id="PF07561"/>
    </source>
</evidence>
<evidence type="ECO:0000313" key="9">
    <source>
        <dbReference type="Proteomes" id="UP000366766"/>
    </source>
</evidence>
<dbReference type="Proteomes" id="UP000477285">
    <property type="component" value="Unassembled WGS sequence"/>
</dbReference>
<dbReference type="AlphaFoldDB" id="A0A173YPL6"/>
<dbReference type="Proteomes" id="UP000095712">
    <property type="component" value="Unassembled WGS sequence"/>
</dbReference>
<evidence type="ECO:0000313" key="10">
    <source>
        <dbReference type="Proteomes" id="UP000477156"/>
    </source>
</evidence>
<organism evidence="2 7">
    <name type="scientific">Blautia wexlerae</name>
    <dbReference type="NCBI Taxonomy" id="418240"/>
    <lineage>
        <taxon>Bacteria</taxon>
        <taxon>Bacillati</taxon>
        <taxon>Bacillota</taxon>
        <taxon>Clostridia</taxon>
        <taxon>Lachnospirales</taxon>
        <taxon>Lachnospiraceae</taxon>
        <taxon>Blautia</taxon>
    </lineage>
</organism>
<dbReference type="EMBL" id="CYZN01000004">
    <property type="protein sequence ID" value="CUN65025.1"/>
    <property type="molecule type" value="Genomic_DNA"/>
</dbReference>
<reference evidence="7 8" key="1">
    <citation type="submission" date="2015-09" db="EMBL/GenBank/DDBJ databases">
        <authorList>
            <consortium name="Pathogen Informatics"/>
        </authorList>
    </citation>
    <scope>NUCLEOTIDE SEQUENCE [LARGE SCALE GENOMIC DNA]</scope>
    <source>
        <strain evidence="2 7">2789STDY5834863</strain>
        <strain evidence="3 8">2789STDY5834911</strain>
    </source>
</reference>
<evidence type="ECO:0000313" key="3">
    <source>
        <dbReference type="EMBL" id="CUP12921.1"/>
    </source>
</evidence>
<dbReference type="EMBL" id="CZAW01000005">
    <property type="protein sequence ID" value="CUP12921.1"/>
    <property type="molecule type" value="Genomic_DNA"/>
</dbReference>
<accession>A0A173YPL6</accession>
<dbReference type="Pfam" id="PF07561">
    <property type="entry name" value="DUF1540"/>
    <property type="match status" value="2"/>
</dbReference>
<evidence type="ECO:0000313" key="6">
    <source>
        <dbReference type="EMBL" id="VUX65042.1"/>
    </source>
</evidence>
<reference evidence="6 9" key="3">
    <citation type="submission" date="2019-07" db="EMBL/GenBank/DDBJ databases">
        <authorList>
            <person name="Chang H.-W."/>
            <person name="Raman A."/>
            <person name="Venkatesh S."/>
            <person name="Gehrig J."/>
        </authorList>
    </citation>
    <scope>NUCLEOTIDE SEQUENCE [LARGE SCALE GENOMIC DNA]</scope>
    <source>
        <strain evidence="6">Blautia_wexlerae_LFYP_14</strain>
    </source>
</reference>
<dbReference type="Proteomes" id="UP000477156">
    <property type="component" value="Unassembled WGS sequence"/>
</dbReference>
<dbReference type="eggNOG" id="ENOG50330E2">
    <property type="taxonomic scope" value="Bacteria"/>
</dbReference>
<evidence type="ECO:0000313" key="11">
    <source>
        <dbReference type="Proteomes" id="UP000477285"/>
    </source>
</evidence>
<dbReference type="EMBL" id="WWVQ01000006">
    <property type="protein sequence ID" value="MZL32327.1"/>
    <property type="molecule type" value="Genomic_DNA"/>
</dbReference>
<evidence type="ECO:0000313" key="4">
    <source>
        <dbReference type="EMBL" id="MZL32327.1"/>
    </source>
</evidence>
<evidence type="ECO:0000313" key="8">
    <source>
        <dbReference type="Proteomes" id="UP000095712"/>
    </source>
</evidence>
<feature type="domain" description="DUF1540" evidence="1">
    <location>
        <begin position="5"/>
        <end position="42"/>
    </location>
</feature>
<dbReference type="EMBL" id="WWVF01000004">
    <property type="protein sequence ID" value="MZS88117.1"/>
    <property type="molecule type" value="Genomic_DNA"/>
</dbReference>
<dbReference type="Proteomes" id="UP000366766">
    <property type="component" value="Unassembled WGS sequence"/>
</dbReference>
<dbReference type="InterPro" id="IPR011437">
    <property type="entry name" value="DUF1540"/>
</dbReference>
<dbReference type="GeneID" id="75080276"/>
<keyword evidence="9" id="KW-1185">Reference proteome</keyword>
<dbReference type="OrthoDB" id="9792226at2"/>
<feature type="domain" description="DUF1540" evidence="1">
    <location>
        <begin position="65"/>
        <end position="103"/>
    </location>
</feature>
<dbReference type="Proteomes" id="UP000095431">
    <property type="component" value="Unassembled WGS sequence"/>
</dbReference>
<gene>
    <name evidence="6" type="ORF">BWLFYP14_01808</name>
    <name evidence="2" type="ORF">ERS852478_00700</name>
    <name evidence="3" type="ORF">ERS852523_00644</name>
    <name evidence="5" type="ORF">GT712_03190</name>
    <name evidence="4" type="ORF">GT728_03735</name>
</gene>
<proteinExistence type="predicted"/>
<evidence type="ECO:0000313" key="7">
    <source>
        <dbReference type="Proteomes" id="UP000095431"/>
    </source>
</evidence>
<name>A0A173YPL6_9FIRM</name>
<dbReference type="RefSeq" id="WP_008706523.1">
    <property type="nucleotide sequence ID" value="NZ_AP031426.1"/>
</dbReference>
<reference evidence="10 11" key="2">
    <citation type="journal article" date="2019" name="Nat. Med.">
        <title>A library of human gut bacterial isolates paired with longitudinal multiomics data enables mechanistic microbiome research.</title>
        <authorList>
            <person name="Poyet M."/>
            <person name="Groussin M."/>
            <person name="Gibbons S.M."/>
            <person name="Avila-Pacheco J."/>
            <person name="Jiang X."/>
            <person name="Kearney S.M."/>
            <person name="Perrotta A.R."/>
            <person name="Berdy B."/>
            <person name="Zhao S."/>
            <person name="Lieberman T.D."/>
            <person name="Swanson P.K."/>
            <person name="Smith M."/>
            <person name="Roesemann S."/>
            <person name="Alexander J.E."/>
            <person name="Rich S.A."/>
            <person name="Livny J."/>
            <person name="Vlamakis H."/>
            <person name="Clish C."/>
            <person name="Bullock K."/>
            <person name="Deik A."/>
            <person name="Scott J."/>
            <person name="Pierce K.A."/>
            <person name="Xavier R.J."/>
            <person name="Alm E.J."/>
        </authorList>
    </citation>
    <scope>NUCLEOTIDE SEQUENCE [LARGE SCALE GENOMIC DNA]</scope>
    <source>
        <strain evidence="4 11">BIOML-A1</strain>
        <strain evidence="5 10">BIOML-A12</strain>
    </source>
</reference>
<evidence type="ECO:0000313" key="2">
    <source>
        <dbReference type="EMBL" id="CUN65025.1"/>
    </source>
</evidence>
<evidence type="ECO:0000313" key="5">
    <source>
        <dbReference type="EMBL" id="MZS88117.1"/>
    </source>
</evidence>